<gene>
    <name evidence="2" type="ORF">PNBC_03320</name>
</gene>
<proteinExistence type="predicted"/>
<dbReference type="OrthoDB" id="9813911at2"/>
<keyword evidence="1" id="KW-0812">Transmembrane</keyword>
<accession>A0A167FE13</accession>
<feature type="transmembrane region" description="Helical" evidence="1">
    <location>
        <begin position="58"/>
        <end position="87"/>
    </location>
</feature>
<comment type="caution">
    <text evidence="2">The sequence shown here is derived from an EMBL/GenBank/DDBJ whole genome shotgun (WGS) entry which is preliminary data.</text>
</comment>
<keyword evidence="3" id="KW-1185">Reference proteome</keyword>
<evidence type="ECO:0000313" key="2">
    <source>
        <dbReference type="EMBL" id="OAB76454.1"/>
    </source>
</evidence>
<keyword evidence="1" id="KW-1133">Transmembrane helix</keyword>
<dbReference type="KEGG" id="pcx:LPB68_00210"/>
<evidence type="ECO:0000256" key="1">
    <source>
        <dbReference type="SAM" id="Phobius"/>
    </source>
</evidence>
<feature type="transmembrane region" description="Helical" evidence="1">
    <location>
        <begin position="12"/>
        <end position="38"/>
    </location>
</feature>
<evidence type="ECO:0000313" key="3">
    <source>
        <dbReference type="Proteomes" id="UP000077134"/>
    </source>
</evidence>
<keyword evidence="1" id="KW-0472">Membrane</keyword>
<dbReference type="EMBL" id="LSFN01000005">
    <property type="protein sequence ID" value="OAB76454.1"/>
    <property type="molecule type" value="Genomic_DNA"/>
</dbReference>
<name>A0A167FE13_9BACL</name>
<dbReference type="Proteomes" id="UP000077134">
    <property type="component" value="Unassembled WGS sequence"/>
</dbReference>
<evidence type="ECO:0008006" key="4">
    <source>
        <dbReference type="Google" id="ProtNLM"/>
    </source>
</evidence>
<dbReference type="RefSeq" id="WP_068655187.1">
    <property type="nucleotide sequence ID" value="NZ_CP017770.1"/>
</dbReference>
<reference evidence="2 3" key="1">
    <citation type="submission" date="2016-02" db="EMBL/GenBank/DDBJ databases">
        <title>Paenibacillus sp. LPB0068, isolated from Crassostrea gigas.</title>
        <authorList>
            <person name="Shin S.-K."/>
            <person name="Yi H."/>
        </authorList>
    </citation>
    <scope>NUCLEOTIDE SEQUENCE [LARGE SCALE GENOMIC DNA]</scope>
    <source>
        <strain evidence="2 3">LPB0068</strain>
    </source>
</reference>
<organism evidence="2 3">
    <name type="scientific">Paenibacillus crassostreae</name>
    <dbReference type="NCBI Taxonomy" id="1763538"/>
    <lineage>
        <taxon>Bacteria</taxon>
        <taxon>Bacillati</taxon>
        <taxon>Bacillota</taxon>
        <taxon>Bacilli</taxon>
        <taxon>Bacillales</taxon>
        <taxon>Paenibacillaceae</taxon>
        <taxon>Paenibacillus</taxon>
    </lineage>
</organism>
<dbReference type="InterPro" id="IPR025356">
    <property type="entry name" value="DUF4260"/>
</dbReference>
<sequence length="115" mass="13062">MNKILLHLEGLAVLLFSLYFYSYFQFSWVLFFVLLLAPDVSMMGYLINNKVGAILYNLIHTYTLAILVIICGLLLSSQLVLALGLILSSHIGMDRMVGYGLKYPTNFKDTHLKRV</sequence>
<protein>
    <recommendedName>
        <fullName evidence="4">DUF4260 domain-containing protein</fullName>
    </recommendedName>
</protein>
<dbReference type="AlphaFoldDB" id="A0A167FE13"/>
<dbReference type="Pfam" id="PF14079">
    <property type="entry name" value="DUF4260"/>
    <property type="match status" value="1"/>
</dbReference>